<gene>
    <name evidence="1" type="ORF">LCGC14_0630660</name>
</gene>
<proteinExistence type="predicted"/>
<accession>A0A0F9R795</accession>
<evidence type="ECO:0000313" key="1">
    <source>
        <dbReference type="EMBL" id="KKN50639.1"/>
    </source>
</evidence>
<sequence length="65" mass="7292">MKRKQRSKLKLSRLTVRQLDHVRAGGVLTLWSVICSLKATCYRFTFCGPCSDPNLGCTSAFPKLC</sequence>
<dbReference type="EMBL" id="LAZR01001102">
    <property type="protein sequence ID" value="KKN50639.1"/>
    <property type="molecule type" value="Genomic_DNA"/>
</dbReference>
<dbReference type="AlphaFoldDB" id="A0A0F9R795"/>
<comment type="caution">
    <text evidence="1">The sequence shown here is derived from an EMBL/GenBank/DDBJ whole genome shotgun (WGS) entry which is preliminary data.</text>
</comment>
<name>A0A0F9R795_9ZZZZ</name>
<organism evidence="1">
    <name type="scientific">marine sediment metagenome</name>
    <dbReference type="NCBI Taxonomy" id="412755"/>
    <lineage>
        <taxon>unclassified sequences</taxon>
        <taxon>metagenomes</taxon>
        <taxon>ecological metagenomes</taxon>
    </lineage>
</organism>
<protein>
    <submittedName>
        <fullName evidence="1">Uncharacterized protein</fullName>
    </submittedName>
</protein>
<reference evidence="1" key="1">
    <citation type="journal article" date="2015" name="Nature">
        <title>Complex archaea that bridge the gap between prokaryotes and eukaryotes.</title>
        <authorList>
            <person name="Spang A."/>
            <person name="Saw J.H."/>
            <person name="Jorgensen S.L."/>
            <person name="Zaremba-Niedzwiedzka K."/>
            <person name="Martijn J."/>
            <person name="Lind A.E."/>
            <person name="van Eijk R."/>
            <person name="Schleper C."/>
            <person name="Guy L."/>
            <person name="Ettema T.J."/>
        </authorList>
    </citation>
    <scope>NUCLEOTIDE SEQUENCE</scope>
</reference>